<evidence type="ECO:0000256" key="2">
    <source>
        <dbReference type="SAM" id="MobiDB-lite"/>
    </source>
</evidence>
<evidence type="ECO:0000256" key="1">
    <source>
        <dbReference type="ARBA" id="ARBA00022801"/>
    </source>
</evidence>
<feature type="compositionally biased region" description="Polar residues" evidence="2">
    <location>
        <begin position="397"/>
        <end position="415"/>
    </location>
</feature>
<dbReference type="Pfam" id="PF05116">
    <property type="entry name" value="S6PP"/>
    <property type="match status" value="2"/>
</dbReference>
<feature type="region of interest" description="Disordered" evidence="2">
    <location>
        <begin position="447"/>
        <end position="466"/>
    </location>
</feature>
<name>A0A6P6RY19_9EIME</name>
<dbReference type="PANTHER" id="PTHR46521:SF4">
    <property type="entry name" value="SUCROSE-PHOSPHATASE 2-RELATED"/>
    <property type="match status" value="1"/>
</dbReference>
<reference evidence="5" key="1">
    <citation type="submission" date="2025-08" db="UniProtKB">
        <authorList>
            <consortium name="RefSeq"/>
        </authorList>
    </citation>
    <scope>IDENTIFICATION</scope>
</reference>
<dbReference type="GeneID" id="34620705"/>
<evidence type="ECO:0000259" key="3">
    <source>
        <dbReference type="Pfam" id="PF05116"/>
    </source>
</evidence>
<dbReference type="Gene3D" id="2.60.40.10">
    <property type="entry name" value="Immunoglobulins"/>
    <property type="match status" value="1"/>
</dbReference>
<keyword evidence="1" id="KW-0378">Hydrolase</keyword>
<keyword evidence="4" id="KW-1185">Reference proteome</keyword>
<dbReference type="SFLD" id="SFLDS00003">
    <property type="entry name" value="Haloacid_Dehalogenase"/>
    <property type="match status" value="1"/>
</dbReference>
<dbReference type="InterPro" id="IPR006380">
    <property type="entry name" value="SPP-like_dom"/>
</dbReference>
<organism evidence="4 5">
    <name type="scientific">Cyclospora cayetanensis</name>
    <dbReference type="NCBI Taxonomy" id="88456"/>
    <lineage>
        <taxon>Eukaryota</taxon>
        <taxon>Sar</taxon>
        <taxon>Alveolata</taxon>
        <taxon>Apicomplexa</taxon>
        <taxon>Conoidasida</taxon>
        <taxon>Coccidia</taxon>
        <taxon>Eucoccidiorida</taxon>
        <taxon>Eimeriorina</taxon>
        <taxon>Eimeriidae</taxon>
        <taxon>Cyclospora</taxon>
    </lineage>
</organism>
<feature type="domain" description="Sucrose phosphatase-like" evidence="3">
    <location>
        <begin position="324"/>
        <end position="396"/>
    </location>
</feature>
<evidence type="ECO:0000313" key="4">
    <source>
        <dbReference type="Proteomes" id="UP000515125"/>
    </source>
</evidence>
<dbReference type="SFLD" id="SFLDG01140">
    <property type="entry name" value="C2.B:_Phosphomannomutase_and_P"/>
    <property type="match status" value="1"/>
</dbReference>
<sequence length="466" mass="51858">MKQQQKVQIRYSTGWRLAVVHYEATNALGSCNGWTDADLQPSNVDGWQEGILCLPSDAERIEFVFKDKLSNLWDNPPRLNRLNRSNYLVDLEKRNCEELLVVVADGEAAAVYVDPKGANKVLIVTDLDGTLIGHDEYLASFKKHWTLHHFWRGSKLVYNTGRNLKDFLNAVGEHRLPKPDFAILGVGTEVYTFPGVSAPDHSHFCSLLTPEEQEKHQGPCTADPKKIFGWGLWFAAQRIWPIEGSAGQSGALSASSRSLKRNGSTRELEGEFYINGNAFHDPMRLSVSIPVSLLEQHIKDPHSSFCSQLKRGYKVCISGGGDWRYLDLLPKNGGKLGATLFVMRKLGFTPERTMVCGDSGNDIDMFAHPTLLGCCVGNAHEVLVTFLKKQAKVNYQTSAGNGPSESPTEMNTNPTSKRHPDSPQQAAAMVDAGNELEGEEPFFLRDMYPTPNVHLSKQPRKYAPWS</sequence>
<dbReference type="Gene3D" id="3.40.50.1000">
    <property type="entry name" value="HAD superfamily/HAD-like"/>
    <property type="match status" value="2"/>
</dbReference>
<proteinExistence type="predicted"/>
<dbReference type="GO" id="GO:0016787">
    <property type="term" value="F:hydrolase activity"/>
    <property type="evidence" value="ECO:0007669"/>
    <property type="project" value="UniProtKB-KW"/>
</dbReference>
<dbReference type="InterPro" id="IPR013783">
    <property type="entry name" value="Ig-like_fold"/>
</dbReference>
<dbReference type="PANTHER" id="PTHR46521">
    <property type="entry name" value="SUCROSE-PHOSPHATASE 2-RELATED"/>
    <property type="match status" value="1"/>
</dbReference>
<feature type="domain" description="Sucrose phosphatase-like" evidence="3">
    <location>
        <begin position="120"/>
        <end position="202"/>
    </location>
</feature>
<dbReference type="InterPro" id="IPR023214">
    <property type="entry name" value="HAD_sf"/>
</dbReference>
<protein>
    <submittedName>
        <fullName evidence="5">Sucrose-phosphatase 2</fullName>
    </submittedName>
</protein>
<accession>A0A6P6RY19</accession>
<gene>
    <name evidence="5" type="primary">LOC34620705</name>
</gene>
<dbReference type="InterPro" id="IPR051518">
    <property type="entry name" value="Sucrose_Phosphatase"/>
</dbReference>
<evidence type="ECO:0000313" key="5">
    <source>
        <dbReference type="RefSeq" id="XP_026192399.1"/>
    </source>
</evidence>
<dbReference type="SFLD" id="SFLDG01141">
    <property type="entry name" value="C2.B.1:_Sucrose_Phosphatase_Li"/>
    <property type="match status" value="1"/>
</dbReference>
<feature type="region of interest" description="Disordered" evidence="2">
    <location>
        <begin position="397"/>
        <end position="433"/>
    </location>
</feature>
<dbReference type="InterPro" id="IPR036412">
    <property type="entry name" value="HAD-like_sf"/>
</dbReference>
<dbReference type="AlphaFoldDB" id="A0A6P6RY19"/>
<dbReference type="RefSeq" id="XP_026192399.1">
    <property type="nucleotide sequence ID" value="XM_026336614.1"/>
</dbReference>
<dbReference type="SUPFAM" id="SSF56784">
    <property type="entry name" value="HAD-like"/>
    <property type="match status" value="1"/>
</dbReference>
<dbReference type="Proteomes" id="UP000515125">
    <property type="component" value="Unplaced"/>
</dbReference>
<dbReference type="OrthoDB" id="354496at2759"/>